<feature type="compositionally biased region" description="Acidic residues" evidence="8">
    <location>
        <begin position="106"/>
        <end position="125"/>
    </location>
</feature>
<dbReference type="GO" id="GO:0140673">
    <property type="term" value="P:transcription elongation-coupled chromatin remodeling"/>
    <property type="evidence" value="ECO:0007669"/>
    <property type="project" value="InterPro"/>
</dbReference>
<keyword evidence="5" id="KW-0727">SH2 domain</keyword>
<protein>
    <submittedName>
        <fullName evidence="10">Transcription elongation factor spt6</fullName>
    </submittedName>
</protein>
<evidence type="ECO:0000256" key="3">
    <source>
        <dbReference type="ARBA" id="ARBA00009253"/>
    </source>
</evidence>
<dbReference type="EMBL" id="JAAAXW010000116">
    <property type="protein sequence ID" value="KAF9543316.1"/>
    <property type="molecule type" value="Genomic_DNA"/>
</dbReference>
<organism evidence="10 11">
    <name type="scientific">Mortierella hygrophila</name>
    <dbReference type="NCBI Taxonomy" id="979708"/>
    <lineage>
        <taxon>Eukaryota</taxon>
        <taxon>Fungi</taxon>
        <taxon>Fungi incertae sedis</taxon>
        <taxon>Mucoromycota</taxon>
        <taxon>Mortierellomycotina</taxon>
        <taxon>Mortierellomycetes</taxon>
        <taxon>Mortierellales</taxon>
        <taxon>Mortierellaceae</taxon>
        <taxon>Mortierella</taxon>
    </lineage>
</organism>
<evidence type="ECO:0000256" key="2">
    <source>
        <dbReference type="ARBA" id="ARBA00004286"/>
    </source>
</evidence>
<dbReference type="PROSITE" id="PS50126">
    <property type="entry name" value="S1"/>
    <property type="match status" value="1"/>
</dbReference>
<dbReference type="Pfam" id="PF14633">
    <property type="entry name" value="SH2_2"/>
    <property type="match status" value="1"/>
</dbReference>
<dbReference type="GO" id="GO:0034728">
    <property type="term" value="P:nucleosome organization"/>
    <property type="evidence" value="ECO:0007669"/>
    <property type="project" value="TreeGrafter"/>
</dbReference>
<name>A0A9P6F6V7_9FUNG</name>
<feature type="compositionally biased region" description="Polar residues" evidence="8">
    <location>
        <begin position="1634"/>
        <end position="1658"/>
    </location>
</feature>
<dbReference type="InterPro" id="IPR028088">
    <property type="entry name" value="Spt6_HTH_DNA-bd_dom"/>
</dbReference>
<dbReference type="InterPro" id="IPR035420">
    <property type="entry name" value="Spt6_SH2"/>
</dbReference>
<feature type="compositionally biased region" description="Polar residues" evidence="8">
    <location>
        <begin position="1446"/>
        <end position="1456"/>
    </location>
</feature>
<dbReference type="InterPro" id="IPR032706">
    <property type="entry name" value="Spt6_HHH"/>
</dbReference>
<feature type="compositionally biased region" description="Basic and acidic residues" evidence="8">
    <location>
        <begin position="1908"/>
        <end position="1929"/>
    </location>
</feature>
<feature type="compositionally biased region" description="Polar residues" evidence="8">
    <location>
        <begin position="1743"/>
        <end position="1754"/>
    </location>
</feature>
<keyword evidence="7" id="KW-0539">Nucleus</keyword>
<feature type="compositionally biased region" description="Low complexity" evidence="8">
    <location>
        <begin position="1371"/>
        <end position="1380"/>
    </location>
</feature>
<dbReference type="PANTHER" id="PTHR10145">
    <property type="entry name" value="TRANSCRIPTION ELONGATION FACTOR SPT6"/>
    <property type="match status" value="1"/>
</dbReference>
<dbReference type="Gene3D" id="1.10.10.2740">
    <property type="entry name" value="Spt6, Death-like domain"/>
    <property type="match status" value="1"/>
</dbReference>
<dbReference type="SUPFAM" id="SSF50249">
    <property type="entry name" value="Nucleic acid-binding proteins"/>
    <property type="match status" value="1"/>
</dbReference>
<feature type="region of interest" description="Disordered" evidence="8">
    <location>
        <begin position="1856"/>
        <end position="2261"/>
    </location>
</feature>
<evidence type="ECO:0000256" key="6">
    <source>
        <dbReference type="ARBA" id="ARBA00023163"/>
    </source>
</evidence>
<dbReference type="Pfam" id="PF22706">
    <property type="entry name" value="Tex_central_region"/>
    <property type="match status" value="1"/>
</dbReference>
<feature type="compositionally biased region" description="Gly residues" evidence="8">
    <location>
        <begin position="2191"/>
        <end position="2219"/>
    </location>
</feature>
<dbReference type="Pfam" id="PF14635">
    <property type="entry name" value="HHH_7"/>
    <property type="match status" value="1"/>
</dbReference>
<dbReference type="InterPro" id="IPR028231">
    <property type="entry name" value="Spt6_YqgF"/>
</dbReference>
<feature type="compositionally biased region" description="Gly residues" evidence="8">
    <location>
        <begin position="2098"/>
        <end position="2124"/>
    </location>
</feature>
<reference evidence="10" key="1">
    <citation type="journal article" date="2020" name="Fungal Divers.">
        <title>Resolving the Mortierellaceae phylogeny through synthesis of multi-gene phylogenetics and phylogenomics.</title>
        <authorList>
            <person name="Vandepol N."/>
            <person name="Liber J."/>
            <person name="Desiro A."/>
            <person name="Na H."/>
            <person name="Kennedy M."/>
            <person name="Barry K."/>
            <person name="Grigoriev I.V."/>
            <person name="Miller A.N."/>
            <person name="O'Donnell K."/>
            <person name="Stajich J.E."/>
            <person name="Bonito G."/>
        </authorList>
    </citation>
    <scope>NUCLEOTIDE SEQUENCE</scope>
    <source>
        <strain evidence="10">NRRL 2591</strain>
    </source>
</reference>
<dbReference type="InterPro" id="IPR036860">
    <property type="entry name" value="SH2_dom_sf"/>
</dbReference>
<feature type="compositionally biased region" description="Polar residues" evidence="8">
    <location>
        <begin position="1497"/>
        <end position="1513"/>
    </location>
</feature>
<evidence type="ECO:0000256" key="5">
    <source>
        <dbReference type="ARBA" id="ARBA00022999"/>
    </source>
</evidence>
<dbReference type="Gene3D" id="1.10.3500.10">
    <property type="entry name" value="Tex N-terminal region-like"/>
    <property type="match status" value="1"/>
</dbReference>
<dbReference type="FunFam" id="1.10.10.2740:FF:000002">
    <property type="entry name" value="Transcription elongation factor Spt6"/>
    <property type="match status" value="1"/>
</dbReference>
<feature type="compositionally biased region" description="Gly residues" evidence="8">
    <location>
        <begin position="2170"/>
        <end position="2183"/>
    </location>
</feature>
<feature type="compositionally biased region" description="Low complexity" evidence="8">
    <location>
        <begin position="1959"/>
        <end position="1985"/>
    </location>
</feature>
<dbReference type="SUPFAM" id="SSF158832">
    <property type="entry name" value="Tex N-terminal region-like"/>
    <property type="match status" value="1"/>
</dbReference>
<dbReference type="Pfam" id="PF14639">
    <property type="entry name" value="YqgF"/>
    <property type="match status" value="1"/>
</dbReference>
<dbReference type="SMART" id="SM00316">
    <property type="entry name" value="S1"/>
    <property type="match status" value="1"/>
</dbReference>
<dbReference type="InterPro" id="IPR049540">
    <property type="entry name" value="Spt6-like_S1"/>
</dbReference>
<feature type="compositionally biased region" description="Polar residues" evidence="8">
    <location>
        <begin position="1721"/>
        <end position="1733"/>
    </location>
</feature>
<feature type="compositionally biased region" description="Basic and acidic residues" evidence="8">
    <location>
        <begin position="70"/>
        <end position="81"/>
    </location>
</feature>
<dbReference type="InterPro" id="IPR055179">
    <property type="entry name" value="Tex-like_central_region"/>
</dbReference>
<feature type="compositionally biased region" description="Basic and acidic residues" evidence="8">
    <location>
        <begin position="1520"/>
        <end position="1532"/>
    </location>
</feature>
<dbReference type="Gene3D" id="1.10.10.650">
    <property type="entry name" value="RuvA domain 2-like"/>
    <property type="match status" value="1"/>
</dbReference>
<dbReference type="Pfam" id="PF14641">
    <property type="entry name" value="HTH_44"/>
    <property type="match status" value="1"/>
</dbReference>
<keyword evidence="6" id="KW-0804">Transcription</keyword>
<dbReference type="Gene3D" id="3.30.420.140">
    <property type="entry name" value="YqgF/RNase H-like domain"/>
    <property type="match status" value="1"/>
</dbReference>
<dbReference type="InterPro" id="IPR035019">
    <property type="entry name" value="Spt6_SH2_N"/>
</dbReference>
<comment type="subcellular location">
    <subcellularLocation>
        <location evidence="2">Chromosome</location>
    </subcellularLocation>
    <subcellularLocation>
        <location evidence="1">Nucleus</location>
    </subcellularLocation>
</comment>
<proteinExistence type="inferred from homology"/>
<feature type="compositionally biased region" description="Polar residues" evidence="8">
    <location>
        <begin position="1408"/>
        <end position="1429"/>
    </location>
</feature>
<dbReference type="SUPFAM" id="SSF55550">
    <property type="entry name" value="SH2 domain"/>
    <property type="match status" value="1"/>
</dbReference>
<dbReference type="Gene3D" id="3.30.505.10">
    <property type="entry name" value="SH2 domain"/>
    <property type="match status" value="2"/>
</dbReference>
<comment type="caution">
    <text evidence="10">The sequence shown here is derived from an EMBL/GenBank/DDBJ whole genome shotgun (WGS) entry which is preliminary data.</text>
</comment>
<evidence type="ECO:0000256" key="8">
    <source>
        <dbReference type="SAM" id="MobiDB-lite"/>
    </source>
</evidence>
<keyword evidence="10" id="KW-0648">Protein biosynthesis</keyword>
<feature type="compositionally biased region" description="Low complexity" evidence="8">
    <location>
        <begin position="2154"/>
        <end position="2169"/>
    </location>
</feature>
<dbReference type="InterPro" id="IPR012340">
    <property type="entry name" value="NA-bd_OB-fold"/>
</dbReference>
<evidence type="ECO:0000256" key="7">
    <source>
        <dbReference type="ARBA" id="ARBA00023242"/>
    </source>
</evidence>
<gene>
    <name evidence="10" type="primary">SPT6_1</name>
    <name evidence="10" type="ORF">EC957_000978</name>
</gene>
<dbReference type="InterPro" id="IPR012337">
    <property type="entry name" value="RNaseH-like_sf"/>
</dbReference>
<dbReference type="GO" id="GO:0008023">
    <property type="term" value="C:transcription elongation factor complex"/>
    <property type="evidence" value="ECO:0007669"/>
    <property type="project" value="TreeGrafter"/>
</dbReference>
<feature type="compositionally biased region" description="Polar residues" evidence="8">
    <location>
        <begin position="1471"/>
        <end position="1487"/>
    </location>
</feature>
<dbReference type="SUPFAM" id="SSF53098">
    <property type="entry name" value="Ribonuclease H-like"/>
    <property type="match status" value="1"/>
</dbReference>
<keyword evidence="11" id="KW-1185">Reference proteome</keyword>
<dbReference type="InterPro" id="IPR028083">
    <property type="entry name" value="Spt6_acidic_N_dom"/>
</dbReference>
<dbReference type="Pfam" id="PF21710">
    <property type="entry name" value="Spt6_S1"/>
    <property type="match status" value="1"/>
</dbReference>
<accession>A0A9P6F6V7</accession>
<evidence type="ECO:0000259" key="9">
    <source>
        <dbReference type="PROSITE" id="PS50126"/>
    </source>
</evidence>
<feature type="compositionally biased region" description="Low complexity" evidence="8">
    <location>
        <begin position="1699"/>
        <end position="1712"/>
    </location>
</feature>
<feature type="compositionally biased region" description="Low complexity" evidence="8">
    <location>
        <begin position="2249"/>
        <end position="2261"/>
    </location>
</feature>
<sequence>MVAQGLIVRKEGDPQASRKRKESLDENLDEDDLALVEENTGVKIQRPERFKRLRKHRQDYGSGDDNSDENGVKQESSRANDDLLAQIFDAPVNDGEENGHGRGRDTDDDMDFIDDDESDDDDDQDIIEHERKRKQQAAARKTAPQGASTRHYNEEMNEWHGVFGDGEDYAYALSKENGEVPFNGSPPEAHLKDVFEPGVLAEKMLTHSDDILRLKDVPERMQMRPGINTDRKLTDLEIELEAYWVMTALDDNLRRVDRPSFDSMHIQSVLKFMSQELLEVPFIDLHRQDYFTSVHGHRLTRLLSREDLWFIYDEDFKFRSFLERKEAISALVDRMHINDEYLNYSLLRAERLDELTDISDYINLRYSKKVDEANTSLLRRPGSAGAFDPQEREHLSTFISTLGMTTREFGTNLSEGNKKFFPKDDKSFPEEAAEAYIRAGISSPQKVISMTMGMMTLEMAVDPLVRRVIRTKYETAGCVSVTPTEKGVSTIDELHPYYPFKRLTQKNVREFRDGQFLQILQAQSEGLLKIEIKIPDEDKYIQGISDYYLSNGRGDKTHQWNALRTKILSSALKKHIFVIVERGMIERLRVQAEEWVGSKCQAALEERMNIAPFMVPGATEGEEVLPRVVAISHGPGSVKDAIQAVYVDEKGGFIEHKKLDNLRDRTLQEELLDLLERRHPDVVVVGGFSVATRRLLEQTESVVREHRDSNGDQVSVIMTNDEVAKLYQSSKRGVEDHPKAYEVTRYCISLARTIQSPINEYAATGVDLVGIRLHPLQEFVSADRLRELLDRALVNVVNDVGLDINEVVSSPYKAVMLPYICGLGTRKAQHLIRTIERDPATGGVDKRSDLINRKMLTWNIFMNCCSFLRVHTERGGDILDHTRIHFEDYNLARKMAADALEIDEEGLQVYDEESQHVEELMNDNNAERLNELLLDDYAHQLQKMQQKPKRMTLEHIKAELQHPFRDHRTRFAPATSDQIFTMLTGETDQTLKEGFIVPALVTKVREKNAMCRLDCGIDGILSIQNISDSRIESVKDHVSEGQTLQVKILQLEKDRFFANLTCKEGELRQGDAHLRALPLDRTFDQFEEDRFKDPTDPNDNKGRFVHRKIHHPLFKNITSEATIKYLSTRNRGELVIRPSNRGADHLIITVKIADDIYKHYNVLEINKKDNISLGKVLQIDDSTYNDLDELLVSHIEAILGRFHDLMNSPKYRENEYELRAWLEAQTRARPDVAVYGFTLSRKYPGYFSLIFKLGHHAKIDEWNIKVLPNIYQLKGPSKRDCANPTAISDNFKDMASKLSHRNRASKKPGNAPGPGYGPGSATGSDGFSVHRNRSQSRRRNSVSSNATSFSTYAKPRPPSDHGYSPGSNTNAHSASAAYNRSRSRPGYQNDDNNANSSFQDTGFDDFSLQDSSFPSFQSAARTNTNTSWNDRGRSRPRHGYGDSNADAINNYNSSWNDRSKSKPRPGHGDRNSNNNGGHIGTSTNNIPVRSRSKSRSSHQNGDNGADGSSNAAWNNRGRSSYRDGGGDVDNDRNASWSNRGRSSYRGADGNAADNRGRSSYRGRDNNAVSDGGGSWANRGRSSYRSGDATAADNRGRSSYRGRDNNTDGNGDGSWGNRGRSSHRGRENNADGVNASWNNRGRSSYRGQDNDAGNNSGAAWNNRGRSSHRSRDNGADNNSGSSWNNRGRSSYRGRDNGAENNSGSSWNNRGRSSYRGRDDGADNNSGASWNNRGRSSYRGRDHNANSNTNSSWNDRSTSKPKYGHGNSRSKSRARYGADASSSSGFPTTVTTGYGSSNQERGTKHSSGPSYKPSTATSSQDQSIGFRAYSPEPMQTMGAMKPIADLSFPQPSGFAAYSKEPARAAASSVHGRRASDQPNDSTAYSPEPTKPADSTAPPSARSSSLQPADIKARSPEAEMPEECVRFLRAGRDLSQPMDITAYSPEPTKPEDSSKLTVAITSRSDSPYPPARSASSQPPTRSSSSQPTNILAYSPEPMQAADPTKPSESKKSTLNPAADSTVKSEPLQAASARAYSPELKGSACLVDSSDPSQPMEFTAYSPEPMELAEPPRTVSEAYKPWTSSSSATTGGGVEEADAGGISWGSGSYGGGNSGGSYGAGNRSYGGGEKSRSYNDNRQGEHRENGRSDNSSNRRPHQSQPSQRQQRSQSNYGSGYGGKGQDRFGGGGDDDAGGISWGSGSYGASGSGGSSGYGGYGNSGNSGHGDRGRNSNKQGYGGGRGDDRNGRNGGSGRSQSRPHSSSSRR</sequence>
<evidence type="ECO:0000256" key="1">
    <source>
        <dbReference type="ARBA" id="ARBA00004123"/>
    </source>
</evidence>
<dbReference type="Proteomes" id="UP000723463">
    <property type="component" value="Unassembled WGS sequence"/>
</dbReference>
<dbReference type="GO" id="GO:0042393">
    <property type="term" value="F:histone binding"/>
    <property type="evidence" value="ECO:0007669"/>
    <property type="project" value="TreeGrafter"/>
</dbReference>
<feature type="compositionally biased region" description="Polar residues" evidence="8">
    <location>
        <begin position="1778"/>
        <end position="1821"/>
    </location>
</feature>
<dbReference type="GO" id="GO:0003677">
    <property type="term" value="F:DNA binding"/>
    <property type="evidence" value="ECO:0007669"/>
    <property type="project" value="InterPro"/>
</dbReference>
<dbReference type="InterPro" id="IPR042066">
    <property type="entry name" value="Spt6_death-like"/>
</dbReference>
<feature type="compositionally biased region" description="Polar residues" evidence="8">
    <location>
        <begin position="1389"/>
        <end position="1400"/>
    </location>
</feature>
<feature type="compositionally biased region" description="Basic residues" evidence="8">
    <location>
        <begin position="1330"/>
        <end position="1340"/>
    </location>
</feature>
<dbReference type="Pfam" id="PF14632">
    <property type="entry name" value="SPT6_acidic"/>
    <property type="match status" value="1"/>
</dbReference>
<dbReference type="Gene3D" id="2.40.50.140">
    <property type="entry name" value="Nucleic acid-binding proteins"/>
    <property type="match status" value="1"/>
</dbReference>
<feature type="compositionally biased region" description="Basic and acidic residues" evidence="8">
    <location>
        <begin position="2125"/>
        <end position="2143"/>
    </location>
</feature>
<feature type="compositionally biased region" description="Low complexity" evidence="8">
    <location>
        <begin position="1676"/>
        <end position="1689"/>
    </location>
</feature>
<dbReference type="InterPro" id="IPR003029">
    <property type="entry name" value="S1_domain"/>
</dbReference>
<dbReference type="Gene3D" id="1.10.150.850">
    <property type="entry name" value="Spt6, helix-hairpin-helix domain"/>
    <property type="match status" value="1"/>
</dbReference>
<dbReference type="InterPro" id="IPR037027">
    <property type="entry name" value="YqgF/RNaseH-like_dom_sf"/>
</dbReference>
<feature type="region of interest" description="Disordered" evidence="8">
    <location>
        <begin position="1298"/>
        <end position="1822"/>
    </location>
</feature>
<dbReference type="InterPro" id="IPR010994">
    <property type="entry name" value="RuvA_2-like"/>
</dbReference>
<comment type="similarity">
    <text evidence="3">Belongs to the SPT6 family.</text>
</comment>
<feature type="compositionally biased region" description="Acidic residues" evidence="8">
    <location>
        <begin position="25"/>
        <end position="35"/>
    </location>
</feature>
<keyword evidence="10" id="KW-0251">Elongation factor</keyword>
<dbReference type="GO" id="GO:0005694">
    <property type="term" value="C:chromosome"/>
    <property type="evidence" value="ECO:0007669"/>
    <property type="project" value="UniProtKB-SubCell"/>
</dbReference>
<evidence type="ECO:0000313" key="10">
    <source>
        <dbReference type="EMBL" id="KAF9543316.1"/>
    </source>
</evidence>
<feature type="compositionally biased region" description="Polar residues" evidence="8">
    <location>
        <begin position="1894"/>
        <end position="1904"/>
    </location>
</feature>
<evidence type="ECO:0000256" key="4">
    <source>
        <dbReference type="ARBA" id="ARBA00022454"/>
    </source>
</evidence>
<dbReference type="PANTHER" id="PTHR10145:SF6">
    <property type="entry name" value="TRANSCRIPTION ELONGATION FACTOR SPT6"/>
    <property type="match status" value="1"/>
</dbReference>
<dbReference type="InterPro" id="IPR023323">
    <property type="entry name" value="Tex-like_dom_sf"/>
</dbReference>
<dbReference type="CDD" id="cd09918">
    <property type="entry name" value="SH2_Nterm_SPT6_like"/>
    <property type="match status" value="1"/>
</dbReference>
<feature type="domain" description="S1 motif" evidence="9">
    <location>
        <begin position="994"/>
        <end position="1063"/>
    </location>
</feature>
<dbReference type="InterPro" id="IPR017072">
    <property type="entry name" value="TF_Spt6"/>
</dbReference>
<feature type="region of interest" description="Disordered" evidence="8">
    <location>
        <begin position="1"/>
        <end position="125"/>
    </location>
</feature>
<dbReference type="GO" id="GO:0031491">
    <property type="term" value="F:nucleosome binding"/>
    <property type="evidence" value="ECO:0007669"/>
    <property type="project" value="TreeGrafter"/>
</dbReference>
<evidence type="ECO:0000313" key="11">
    <source>
        <dbReference type="Proteomes" id="UP000723463"/>
    </source>
</evidence>
<keyword evidence="4" id="KW-0158">Chromosome</keyword>
<dbReference type="GO" id="GO:0003746">
    <property type="term" value="F:translation elongation factor activity"/>
    <property type="evidence" value="ECO:0007669"/>
    <property type="project" value="UniProtKB-KW"/>
</dbReference>
<dbReference type="InterPro" id="IPR023319">
    <property type="entry name" value="Tex-like_HTH_dom_sf"/>
</dbReference>
<dbReference type="SUPFAM" id="SSF47781">
    <property type="entry name" value="RuvA domain 2-like"/>
    <property type="match status" value="2"/>
</dbReference>